<keyword evidence="10" id="KW-0812">Transmembrane</keyword>
<keyword evidence="6" id="KW-0547">Nucleotide-binding</keyword>
<comment type="catalytic activity">
    <reaction evidence="1">
        <text>ATP + protein L-histidine = ADP + protein N-phospho-L-histidine.</text>
        <dbReference type="EC" id="2.7.13.3"/>
    </reaction>
</comment>
<keyword evidence="10" id="KW-1133">Transmembrane helix</keyword>
<evidence type="ECO:0000256" key="8">
    <source>
        <dbReference type="ARBA" id="ARBA00022840"/>
    </source>
</evidence>
<organism evidence="13 14">
    <name type="scientific">Pedobacter metabolipauper</name>
    <dbReference type="NCBI Taxonomy" id="425513"/>
    <lineage>
        <taxon>Bacteria</taxon>
        <taxon>Pseudomonadati</taxon>
        <taxon>Bacteroidota</taxon>
        <taxon>Sphingobacteriia</taxon>
        <taxon>Sphingobacteriales</taxon>
        <taxon>Sphingobacteriaceae</taxon>
        <taxon>Pedobacter</taxon>
    </lineage>
</organism>
<dbReference type="InterPro" id="IPR036890">
    <property type="entry name" value="HATPase_C_sf"/>
</dbReference>
<evidence type="ECO:0000259" key="12">
    <source>
        <dbReference type="PROSITE" id="PS50885"/>
    </source>
</evidence>
<dbReference type="GO" id="GO:0005524">
    <property type="term" value="F:ATP binding"/>
    <property type="evidence" value="ECO:0007669"/>
    <property type="project" value="UniProtKB-KW"/>
</dbReference>
<keyword evidence="8" id="KW-0067">ATP-binding</keyword>
<dbReference type="Pfam" id="PF00672">
    <property type="entry name" value="HAMP"/>
    <property type="match status" value="1"/>
</dbReference>
<keyword evidence="10" id="KW-0472">Membrane</keyword>
<dbReference type="PANTHER" id="PTHR43065:SF10">
    <property type="entry name" value="PEROXIDE STRESS-ACTIVATED HISTIDINE KINASE MAK3"/>
    <property type="match status" value="1"/>
</dbReference>
<feature type="transmembrane region" description="Helical" evidence="10">
    <location>
        <begin position="31"/>
        <end position="51"/>
    </location>
</feature>
<dbReference type="InterPro" id="IPR003594">
    <property type="entry name" value="HATPase_dom"/>
</dbReference>
<comment type="caution">
    <text evidence="13">The sequence shown here is derived from an EMBL/GenBank/DDBJ whole genome shotgun (WGS) entry which is preliminary data.</text>
</comment>
<dbReference type="SMART" id="SM00387">
    <property type="entry name" value="HATPase_c"/>
    <property type="match status" value="1"/>
</dbReference>
<dbReference type="RefSeq" id="WP_133575827.1">
    <property type="nucleotide sequence ID" value="NZ_SNYC01000004.1"/>
</dbReference>
<dbReference type="Proteomes" id="UP000295620">
    <property type="component" value="Unassembled WGS sequence"/>
</dbReference>
<evidence type="ECO:0000256" key="5">
    <source>
        <dbReference type="ARBA" id="ARBA00022679"/>
    </source>
</evidence>
<dbReference type="GO" id="GO:0000160">
    <property type="term" value="P:phosphorelay signal transduction system"/>
    <property type="evidence" value="ECO:0007669"/>
    <property type="project" value="UniProtKB-KW"/>
</dbReference>
<dbReference type="OrthoDB" id="1931120at2"/>
<accession>A0A4V3D192</accession>
<evidence type="ECO:0000313" key="14">
    <source>
        <dbReference type="Proteomes" id="UP000295620"/>
    </source>
</evidence>
<gene>
    <name evidence="13" type="ORF">ATK78_1926</name>
</gene>
<protein>
    <recommendedName>
        <fullName evidence="3">histidine kinase</fullName>
        <ecNumber evidence="3">2.7.13.3</ecNumber>
    </recommendedName>
</protein>
<comment type="subcellular location">
    <subcellularLocation>
        <location evidence="2">Membrane</location>
    </subcellularLocation>
</comment>
<evidence type="ECO:0000259" key="11">
    <source>
        <dbReference type="PROSITE" id="PS50109"/>
    </source>
</evidence>
<keyword evidence="4" id="KW-0597">Phosphoprotein</keyword>
<keyword evidence="5" id="KW-0808">Transferase</keyword>
<evidence type="ECO:0000256" key="2">
    <source>
        <dbReference type="ARBA" id="ARBA00004370"/>
    </source>
</evidence>
<evidence type="ECO:0000256" key="6">
    <source>
        <dbReference type="ARBA" id="ARBA00022741"/>
    </source>
</evidence>
<feature type="transmembrane region" description="Helical" evidence="10">
    <location>
        <begin position="7"/>
        <end position="25"/>
    </location>
</feature>
<proteinExistence type="predicted"/>
<evidence type="ECO:0000256" key="3">
    <source>
        <dbReference type="ARBA" id="ARBA00012438"/>
    </source>
</evidence>
<evidence type="ECO:0000256" key="1">
    <source>
        <dbReference type="ARBA" id="ARBA00000085"/>
    </source>
</evidence>
<dbReference type="EC" id="2.7.13.3" evidence="3"/>
<dbReference type="Gene3D" id="6.10.340.10">
    <property type="match status" value="1"/>
</dbReference>
<sequence>MKLRNKFLLFAVLMHLVFIFLLLNLPEKKLFLFVAGEVLILLSVICSFWLYNGIRQPSKLISSGIEAIKDKDFNTRLVKTNHSEMDDLIHVYNQMIDQLREERIKQSEKNHVLDKLIGASPSGIILLEENDLISAINNAAVQMLQLGSTNAKGMTLSDIPGQLPLEIAKIGNGEASIITINGASIYKCQKAHFVDLGYSHYFILIEQLNDEIYKKEKTAYEKVIRIMSHETNNSIGAINSILSTVINFKDQLHQANREDYEDALNVAINRNKALSNVISNFAQVVKIPEPLLESHDLNQLLKTVHILMEAEGRKKQVNWVLELCSGELLATIDSAQIEQVLINVVKNALESVEFNGTIKLESSRNPAMLCISDNGKGIPAEVSQQLFTPFFSSKKNGQGIGLTLSREILLNHHCSFSLKTIDNWTEFKIGSFNFHAS</sequence>
<dbReference type="GO" id="GO:0004673">
    <property type="term" value="F:protein histidine kinase activity"/>
    <property type="evidence" value="ECO:0007669"/>
    <property type="project" value="UniProtKB-EC"/>
</dbReference>
<evidence type="ECO:0000256" key="9">
    <source>
        <dbReference type="ARBA" id="ARBA00023012"/>
    </source>
</evidence>
<dbReference type="SUPFAM" id="SSF55874">
    <property type="entry name" value="ATPase domain of HSP90 chaperone/DNA topoisomerase II/histidine kinase"/>
    <property type="match status" value="1"/>
</dbReference>
<dbReference type="Gene3D" id="3.30.565.10">
    <property type="entry name" value="Histidine kinase-like ATPase, C-terminal domain"/>
    <property type="match status" value="1"/>
</dbReference>
<keyword evidence="9" id="KW-0902">Two-component regulatory system</keyword>
<dbReference type="InterPro" id="IPR003660">
    <property type="entry name" value="HAMP_dom"/>
</dbReference>
<dbReference type="PROSITE" id="PS50885">
    <property type="entry name" value="HAMP"/>
    <property type="match status" value="1"/>
</dbReference>
<evidence type="ECO:0000313" key="13">
    <source>
        <dbReference type="EMBL" id="TDQ09767.1"/>
    </source>
</evidence>
<dbReference type="Pfam" id="PF02518">
    <property type="entry name" value="HATPase_c"/>
    <property type="match status" value="1"/>
</dbReference>
<evidence type="ECO:0000256" key="10">
    <source>
        <dbReference type="SAM" id="Phobius"/>
    </source>
</evidence>
<name>A0A4V3D192_9SPHI</name>
<dbReference type="AlphaFoldDB" id="A0A4V3D192"/>
<dbReference type="InterPro" id="IPR004358">
    <property type="entry name" value="Sig_transdc_His_kin-like_C"/>
</dbReference>
<evidence type="ECO:0000256" key="4">
    <source>
        <dbReference type="ARBA" id="ARBA00022553"/>
    </source>
</evidence>
<evidence type="ECO:0000256" key="7">
    <source>
        <dbReference type="ARBA" id="ARBA00022777"/>
    </source>
</evidence>
<feature type="domain" description="Histidine kinase" evidence="11">
    <location>
        <begin position="226"/>
        <end position="437"/>
    </location>
</feature>
<dbReference type="PANTHER" id="PTHR43065">
    <property type="entry name" value="SENSOR HISTIDINE KINASE"/>
    <property type="match status" value="1"/>
</dbReference>
<dbReference type="InterPro" id="IPR005467">
    <property type="entry name" value="His_kinase_dom"/>
</dbReference>
<dbReference type="PROSITE" id="PS50109">
    <property type="entry name" value="HIS_KIN"/>
    <property type="match status" value="1"/>
</dbReference>
<dbReference type="EMBL" id="SNYC01000004">
    <property type="protein sequence ID" value="TDQ09767.1"/>
    <property type="molecule type" value="Genomic_DNA"/>
</dbReference>
<keyword evidence="14" id="KW-1185">Reference proteome</keyword>
<dbReference type="GO" id="GO:0016020">
    <property type="term" value="C:membrane"/>
    <property type="evidence" value="ECO:0007669"/>
    <property type="project" value="UniProtKB-SubCell"/>
</dbReference>
<dbReference type="PRINTS" id="PR00344">
    <property type="entry name" value="BCTRLSENSOR"/>
</dbReference>
<reference evidence="13 14" key="1">
    <citation type="submission" date="2019-03" db="EMBL/GenBank/DDBJ databases">
        <title>Genomic Encyclopedia of Archaeal and Bacterial Type Strains, Phase II (KMG-II): from individual species to whole genera.</title>
        <authorList>
            <person name="Goeker M."/>
        </authorList>
    </citation>
    <scope>NUCLEOTIDE SEQUENCE [LARGE SCALE GENOMIC DNA]</scope>
    <source>
        <strain evidence="13 14">DSM 19035</strain>
    </source>
</reference>
<feature type="domain" description="HAMP" evidence="12">
    <location>
        <begin position="52"/>
        <end position="104"/>
    </location>
</feature>
<keyword evidence="7 13" id="KW-0418">Kinase</keyword>